<protein>
    <submittedName>
        <fullName evidence="2">Uncharacterized protein</fullName>
    </submittedName>
</protein>
<proteinExistence type="predicted"/>
<sequence length="100" mass="11265">MTTKVAPSSSAMKIVADTAPDHEQVDGNYYNCLDKFLEDRVSNSSTLICWTVKSWIWSTPSTKEWTPTKRDKNLSSPISCYNSVSITHNLSKAIMLTVKY</sequence>
<evidence type="ECO:0000313" key="2">
    <source>
        <dbReference type="WBParaSite" id="nRc.2.0.1.t17737-RA"/>
    </source>
</evidence>
<dbReference type="WBParaSite" id="nRc.2.0.1.t17737-RA">
    <property type="protein sequence ID" value="nRc.2.0.1.t17737-RA"/>
    <property type="gene ID" value="nRc.2.0.1.g17737"/>
</dbReference>
<accession>A0A915IV92</accession>
<evidence type="ECO:0000313" key="1">
    <source>
        <dbReference type="Proteomes" id="UP000887565"/>
    </source>
</evidence>
<dbReference type="AlphaFoldDB" id="A0A915IV92"/>
<organism evidence="1 2">
    <name type="scientific">Romanomermis culicivorax</name>
    <name type="common">Nematode worm</name>
    <dbReference type="NCBI Taxonomy" id="13658"/>
    <lineage>
        <taxon>Eukaryota</taxon>
        <taxon>Metazoa</taxon>
        <taxon>Ecdysozoa</taxon>
        <taxon>Nematoda</taxon>
        <taxon>Enoplea</taxon>
        <taxon>Dorylaimia</taxon>
        <taxon>Mermithida</taxon>
        <taxon>Mermithoidea</taxon>
        <taxon>Mermithidae</taxon>
        <taxon>Romanomermis</taxon>
    </lineage>
</organism>
<reference evidence="2" key="1">
    <citation type="submission" date="2022-11" db="UniProtKB">
        <authorList>
            <consortium name="WormBaseParasite"/>
        </authorList>
    </citation>
    <scope>IDENTIFICATION</scope>
</reference>
<dbReference type="Proteomes" id="UP000887565">
    <property type="component" value="Unplaced"/>
</dbReference>
<name>A0A915IV92_ROMCU</name>
<keyword evidence="1" id="KW-1185">Reference proteome</keyword>